<sequence length="94" mass="10810">MKEGKRAFHSLSMSFAVKRMLEPKRLVAFLCVWNWFVGWILLRSPSMSMATNAKVIAKCIRDCSSILVGMNRFGVGIEFLCYGRVDRNISLKYQ</sequence>
<dbReference type="AlphaFoldDB" id="A0A8X6MQW3"/>
<gene>
    <name evidence="1" type="ORF">NPIL_530171</name>
</gene>
<evidence type="ECO:0000313" key="1">
    <source>
        <dbReference type="EMBL" id="GFS72932.1"/>
    </source>
</evidence>
<evidence type="ECO:0000313" key="2">
    <source>
        <dbReference type="Proteomes" id="UP000887013"/>
    </source>
</evidence>
<keyword evidence="2" id="KW-1185">Reference proteome</keyword>
<proteinExistence type="predicted"/>
<dbReference type="EMBL" id="BMAW01049878">
    <property type="protein sequence ID" value="GFS72932.1"/>
    <property type="molecule type" value="Genomic_DNA"/>
</dbReference>
<comment type="caution">
    <text evidence="1">The sequence shown here is derived from an EMBL/GenBank/DDBJ whole genome shotgun (WGS) entry which is preliminary data.</text>
</comment>
<reference evidence="1" key="1">
    <citation type="submission" date="2020-08" db="EMBL/GenBank/DDBJ databases">
        <title>Multicomponent nature underlies the extraordinary mechanical properties of spider dragline silk.</title>
        <authorList>
            <person name="Kono N."/>
            <person name="Nakamura H."/>
            <person name="Mori M."/>
            <person name="Yoshida Y."/>
            <person name="Ohtoshi R."/>
            <person name="Malay A.D."/>
            <person name="Moran D.A.P."/>
            <person name="Tomita M."/>
            <person name="Numata K."/>
            <person name="Arakawa K."/>
        </authorList>
    </citation>
    <scope>NUCLEOTIDE SEQUENCE</scope>
</reference>
<organism evidence="1 2">
    <name type="scientific">Nephila pilipes</name>
    <name type="common">Giant wood spider</name>
    <name type="synonym">Nephila maculata</name>
    <dbReference type="NCBI Taxonomy" id="299642"/>
    <lineage>
        <taxon>Eukaryota</taxon>
        <taxon>Metazoa</taxon>
        <taxon>Ecdysozoa</taxon>
        <taxon>Arthropoda</taxon>
        <taxon>Chelicerata</taxon>
        <taxon>Arachnida</taxon>
        <taxon>Araneae</taxon>
        <taxon>Araneomorphae</taxon>
        <taxon>Entelegynae</taxon>
        <taxon>Araneoidea</taxon>
        <taxon>Nephilidae</taxon>
        <taxon>Nephila</taxon>
    </lineage>
</organism>
<dbReference type="Proteomes" id="UP000887013">
    <property type="component" value="Unassembled WGS sequence"/>
</dbReference>
<protein>
    <submittedName>
        <fullName evidence="1">Uncharacterized protein</fullName>
    </submittedName>
</protein>
<name>A0A8X6MQW3_NEPPI</name>
<accession>A0A8X6MQW3</accession>